<feature type="signal peptide" evidence="8">
    <location>
        <begin position="1"/>
        <end position="25"/>
    </location>
</feature>
<evidence type="ECO:0000256" key="1">
    <source>
        <dbReference type="ARBA" id="ARBA00007664"/>
    </source>
</evidence>
<dbReference type="InterPro" id="IPR035070">
    <property type="entry name" value="Streptogrisin_prodomain"/>
</dbReference>
<proteinExistence type="inferred from homology"/>
<dbReference type="Proteomes" id="UP001611383">
    <property type="component" value="Chromosome"/>
</dbReference>
<keyword evidence="7" id="KW-1015">Disulfide bond</keyword>
<keyword evidence="3 8" id="KW-0732">Signal</keyword>
<dbReference type="Pfam" id="PF02983">
    <property type="entry name" value="Pro_Al_protease"/>
    <property type="match status" value="1"/>
</dbReference>
<gene>
    <name evidence="10" type="ORF">F0U60_53930</name>
</gene>
<feature type="domain" description="Peptidase S1A alpha-lytic prodomain" evidence="9">
    <location>
        <begin position="113"/>
        <end position="158"/>
    </location>
</feature>
<dbReference type="EMBL" id="CP043494">
    <property type="protein sequence ID" value="WNG52028.1"/>
    <property type="molecule type" value="Genomic_DNA"/>
</dbReference>
<evidence type="ECO:0000256" key="2">
    <source>
        <dbReference type="ARBA" id="ARBA00022670"/>
    </source>
</evidence>
<evidence type="ECO:0000256" key="8">
    <source>
        <dbReference type="SAM" id="SignalP"/>
    </source>
</evidence>
<dbReference type="InterPro" id="IPR009003">
    <property type="entry name" value="Peptidase_S1_PA"/>
</dbReference>
<feature type="chain" id="PRO_5047352673" evidence="8">
    <location>
        <begin position="26"/>
        <end position="376"/>
    </location>
</feature>
<dbReference type="InterPro" id="IPR004236">
    <property type="entry name" value="Pept_S1_alpha_lytic"/>
</dbReference>
<dbReference type="PIRSF" id="PIRSF001134">
    <property type="entry name" value="Streptogrisin"/>
    <property type="match status" value="1"/>
</dbReference>
<organism evidence="10 11">
    <name type="scientific">Archangium minus</name>
    <dbReference type="NCBI Taxonomy" id="83450"/>
    <lineage>
        <taxon>Bacteria</taxon>
        <taxon>Pseudomonadati</taxon>
        <taxon>Myxococcota</taxon>
        <taxon>Myxococcia</taxon>
        <taxon>Myxococcales</taxon>
        <taxon>Cystobacterineae</taxon>
        <taxon>Archangiaceae</taxon>
        <taxon>Archangium</taxon>
    </lineage>
</organism>
<dbReference type="SUPFAM" id="SSF50494">
    <property type="entry name" value="Trypsin-like serine proteases"/>
    <property type="match status" value="1"/>
</dbReference>
<accession>A0ABY9X9G4</accession>
<dbReference type="RefSeq" id="WP_395812335.1">
    <property type="nucleotide sequence ID" value="NZ_CP043494.1"/>
</dbReference>
<keyword evidence="2" id="KW-0645">Protease</keyword>
<reference evidence="10 11" key="1">
    <citation type="submission" date="2019-08" db="EMBL/GenBank/DDBJ databases">
        <title>Archangium and Cystobacter genomes.</title>
        <authorList>
            <person name="Chen I.-C.K."/>
            <person name="Wielgoss S."/>
        </authorList>
    </citation>
    <scope>NUCLEOTIDE SEQUENCE [LARGE SCALE GENOMIC DNA]</scope>
    <source>
        <strain evidence="10 11">Cbm 6</strain>
    </source>
</reference>
<keyword evidence="5" id="KW-0720">Serine protease</keyword>
<keyword evidence="11" id="KW-1185">Reference proteome</keyword>
<keyword evidence="6" id="KW-0865">Zymogen</keyword>
<evidence type="ECO:0000313" key="10">
    <source>
        <dbReference type="EMBL" id="WNG52028.1"/>
    </source>
</evidence>
<dbReference type="InterPro" id="IPR001316">
    <property type="entry name" value="Pept_S1A_streptogrisin"/>
</dbReference>
<dbReference type="PRINTS" id="PR00861">
    <property type="entry name" value="ALYTICPTASE"/>
</dbReference>
<evidence type="ECO:0000256" key="7">
    <source>
        <dbReference type="ARBA" id="ARBA00023157"/>
    </source>
</evidence>
<sequence>MPRKLHTLSTVTAVLAGLAVTQGWAAPKAASASPELMSQMQHDFGLTEAQVQRRLTFEAAAPHIESTLKAELGNRFGGAWLNKDGTQLIVGVTHEADADLVRSAGAEPQRVSRSLEQLEQVKAALDRNAQSASKSIHAWYIDVTTNSIVVLAEKSGTAKQQVDFFVALAEDKDSAIQVVPSEDAPRPFYDVRGADPFYTQTGGRCLIGFSVVGGFITAGHCGTVGTTTKGYNMVDQGVFQGSSFPGNDYAWVKVNSNWTPRGVINNSSGGTIAVTGSTVAPVGASVCRPSPSTGWRCGTIQSRNATINYAEGVITGLTRTNVCAGIGDSGGPWLSGTQAQGVTSGGSGNCTSGGTTYFQPVNEILNAYGLTLVVGG</sequence>
<evidence type="ECO:0000313" key="11">
    <source>
        <dbReference type="Proteomes" id="UP001611383"/>
    </source>
</evidence>
<evidence type="ECO:0000256" key="4">
    <source>
        <dbReference type="ARBA" id="ARBA00022801"/>
    </source>
</evidence>
<dbReference type="Gene3D" id="2.40.10.10">
    <property type="entry name" value="Trypsin-like serine proteases"/>
    <property type="match status" value="2"/>
</dbReference>
<comment type="similarity">
    <text evidence="1">Belongs to the peptidase S1 family.</text>
</comment>
<evidence type="ECO:0000256" key="6">
    <source>
        <dbReference type="ARBA" id="ARBA00023145"/>
    </source>
</evidence>
<protein>
    <submittedName>
        <fullName evidence="10">S1 family peptidase</fullName>
    </submittedName>
</protein>
<evidence type="ECO:0000256" key="5">
    <source>
        <dbReference type="ARBA" id="ARBA00022825"/>
    </source>
</evidence>
<name>A0ABY9X9G4_9BACT</name>
<dbReference type="CDD" id="cd21112">
    <property type="entry name" value="alphaLP-like"/>
    <property type="match status" value="1"/>
</dbReference>
<dbReference type="Gene3D" id="3.30.300.50">
    <property type="match status" value="2"/>
</dbReference>
<evidence type="ECO:0000256" key="3">
    <source>
        <dbReference type="ARBA" id="ARBA00022729"/>
    </source>
</evidence>
<keyword evidence="4" id="KW-0378">Hydrolase</keyword>
<evidence type="ECO:0000259" key="9">
    <source>
        <dbReference type="Pfam" id="PF02983"/>
    </source>
</evidence>
<dbReference type="InterPro" id="IPR043504">
    <property type="entry name" value="Peptidase_S1_PA_chymotrypsin"/>
</dbReference>